<feature type="region of interest" description="Disordered" evidence="1">
    <location>
        <begin position="72"/>
        <end position="105"/>
    </location>
</feature>
<reference evidence="4" key="3">
    <citation type="journal article" date="2005" name="Nature">
        <title>The map-based sequence of the rice genome.</title>
        <authorList>
            <consortium name="International rice genome sequencing project (IRGSP)"/>
            <person name="Matsumoto T."/>
            <person name="Wu J."/>
            <person name="Kanamori H."/>
            <person name="Katayose Y."/>
            <person name="Fujisawa M."/>
            <person name="Namiki N."/>
            <person name="Mizuno H."/>
            <person name="Yamamoto K."/>
            <person name="Antonio B.A."/>
            <person name="Baba T."/>
            <person name="Sakata K."/>
            <person name="Nagamura Y."/>
            <person name="Aoki H."/>
            <person name="Arikawa K."/>
            <person name="Arita K."/>
            <person name="Bito T."/>
            <person name="Chiden Y."/>
            <person name="Fujitsuka N."/>
            <person name="Fukunaka R."/>
            <person name="Hamada M."/>
            <person name="Harada C."/>
            <person name="Hayashi A."/>
            <person name="Hijishita S."/>
            <person name="Honda M."/>
            <person name="Hosokawa S."/>
            <person name="Ichikawa Y."/>
            <person name="Idonuma A."/>
            <person name="Iijima M."/>
            <person name="Ikeda M."/>
            <person name="Ikeno M."/>
            <person name="Ito K."/>
            <person name="Ito S."/>
            <person name="Ito T."/>
            <person name="Ito Y."/>
            <person name="Ito Y."/>
            <person name="Iwabuchi A."/>
            <person name="Kamiya K."/>
            <person name="Karasawa W."/>
            <person name="Kurita K."/>
            <person name="Katagiri S."/>
            <person name="Kikuta A."/>
            <person name="Kobayashi H."/>
            <person name="Kobayashi N."/>
            <person name="Machita K."/>
            <person name="Maehara T."/>
            <person name="Masukawa M."/>
            <person name="Mizubayashi T."/>
            <person name="Mukai Y."/>
            <person name="Nagasaki H."/>
            <person name="Nagata Y."/>
            <person name="Naito S."/>
            <person name="Nakashima M."/>
            <person name="Nakama Y."/>
            <person name="Nakamichi Y."/>
            <person name="Nakamura M."/>
            <person name="Meguro A."/>
            <person name="Negishi M."/>
            <person name="Ohta I."/>
            <person name="Ohta T."/>
            <person name="Okamoto M."/>
            <person name="Ono N."/>
            <person name="Saji S."/>
            <person name="Sakaguchi M."/>
            <person name="Sakai K."/>
            <person name="Shibata M."/>
            <person name="Shimokawa T."/>
            <person name="Song J."/>
            <person name="Takazaki Y."/>
            <person name="Terasawa K."/>
            <person name="Tsugane M."/>
            <person name="Tsuji K."/>
            <person name="Ueda S."/>
            <person name="Waki K."/>
            <person name="Yamagata H."/>
            <person name="Yamamoto M."/>
            <person name="Yamamoto S."/>
            <person name="Yamane H."/>
            <person name="Yoshiki S."/>
            <person name="Yoshihara R."/>
            <person name="Yukawa K."/>
            <person name="Zhong H."/>
            <person name="Yano M."/>
            <person name="Yuan Q."/>
            <person name="Ouyang S."/>
            <person name="Liu J."/>
            <person name="Jones K.M."/>
            <person name="Gansberger K."/>
            <person name="Moffat K."/>
            <person name="Hill J."/>
            <person name="Bera J."/>
            <person name="Fadrosh D."/>
            <person name="Jin S."/>
            <person name="Johri S."/>
            <person name="Kim M."/>
            <person name="Overton L."/>
            <person name="Reardon M."/>
            <person name="Tsitrin T."/>
            <person name="Vuong H."/>
            <person name="Weaver B."/>
            <person name="Ciecko A."/>
            <person name="Tallon L."/>
            <person name="Jackson J."/>
            <person name="Pai G."/>
            <person name="Aken S.V."/>
            <person name="Utterback T."/>
            <person name="Reidmuller S."/>
            <person name="Feldblyum T."/>
            <person name="Hsiao J."/>
            <person name="Zismann V."/>
            <person name="Iobst S."/>
            <person name="de Vazeille A.R."/>
            <person name="Buell C.R."/>
            <person name="Ying K."/>
            <person name="Li Y."/>
            <person name="Lu T."/>
            <person name="Huang Y."/>
            <person name="Zhao Q."/>
            <person name="Feng Q."/>
            <person name="Zhang L."/>
            <person name="Zhu J."/>
            <person name="Weng Q."/>
            <person name="Mu J."/>
            <person name="Lu Y."/>
            <person name="Fan D."/>
            <person name="Liu Y."/>
            <person name="Guan J."/>
            <person name="Zhang Y."/>
            <person name="Yu S."/>
            <person name="Liu X."/>
            <person name="Zhang Y."/>
            <person name="Hong G."/>
            <person name="Han B."/>
            <person name="Choisne N."/>
            <person name="Demange N."/>
            <person name="Orjeda G."/>
            <person name="Samain S."/>
            <person name="Cattolico L."/>
            <person name="Pelletier E."/>
            <person name="Couloux A."/>
            <person name="Segurens B."/>
            <person name="Wincker P."/>
            <person name="D'Hont A."/>
            <person name="Scarpelli C."/>
            <person name="Weissenbach J."/>
            <person name="Salanoubat M."/>
            <person name="Quetier F."/>
            <person name="Yu Y."/>
            <person name="Kim H.R."/>
            <person name="Rambo T."/>
            <person name="Currie J."/>
            <person name="Collura K."/>
            <person name="Luo M."/>
            <person name="Yang T."/>
            <person name="Ammiraju J.S.S."/>
            <person name="Engler F."/>
            <person name="Soderlund C."/>
            <person name="Wing R.A."/>
            <person name="Palmer L.E."/>
            <person name="de la Bastide M."/>
            <person name="Spiegel L."/>
            <person name="Nascimento L."/>
            <person name="Zutavern T."/>
            <person name="O'Shaughnessy A."/>
            <person name="Dike S."/>
            <person name="Dedhia N."/>
            <person name="Preston R."/>
            <person name="Balija V."/>
            <person name="McCombie W.R."/>
            <person name="Chow T."/>
            <person name="Chen H."/>
            <person name="Chung M."/>
            <person name="Chen C."/>
            <person name="Shaw J."/>
            <person name="Wu H."/>
            <person name="Hsiao K."/>
            <person name="Chao Y."/>
            <person name="Chu M."/>
            <person name="Cheng C."/>
            <person name="Hour A."/>
            <person name="Lee P."/>
            <person name="Lin S."/>
            <person name="Lin Y."/>
            <person name="Liou J."/>
            <person name="Liu S."/>
            <person name="Hsing Y."/>
            <person name="Raghuvanshi S."/>
            <person name="Mohanty A."/>
            <person name="Bharti A.K."/>
            <person name="Gaur A."/>
            <person name="Gupta V."/>
            <person name="Kumar D."/>
            <person name="Ravi V."/>
            <person name="Vij S."/>
            <person name="Kapur A."/>
            <person name="Khurana P."/>
            <person name="Khurana P."/>
            <person name="Khurana J.P."/>
            <person name="Tyagi A.K."/>
            <person name="Gaikwad K."/>
            <person name="Singh A."/>
            <person name="Dalal V."/>
            <person name="Srivastava S."/>
            <person name="Dixit A."/>
            <person name="Pal A.K."/>
            <person name="Ghazi I.A."/>
            <person name="Yadav M."/>
            <person name="Pandit A."/>
            <person name="Bhargava A."/>
            <person name="Sureshbabu K."/>
            <person name="Batra K."/>
            <person name="Sharma T.R."/>
            <person name="Mohapatra T."/>
            <person name="Singh N.K."/>
            <person name="Messing J."/>
            <person name="Nelson A.B."/>
            <person name="Fuks G."/>
            <person name="Kavchok S."/>
            <person name="Keizer G."/>
            <person name="Linton E."/>
            <person name="Llaca V."/>
            <person name="Song R."/>
            <person name="Tanyolac B."/>
            <person name="Young S."/>
            <person name="Ho-Il K."/>
            <person name="Hahn J.H."/>
            <person name="Sangsakoo G."/>
            <person name="Vanavichit A."/>
            <person name="de Mattos Luiz.A.T."/>
            <person name="Zimmer P.D."/>
            <person name="Malone G."/>
            <person name="Dellagostin O."/>
            <person name="de Oliveira A.C."/>
            <person name="Bevan M."/>
            <person name="Bancroft I."/>
            <person name="Minx P."/>
            <person name="Cordum H."/>
            <person name="Wilson R."/>
            <person name="Cheng Z."/>
            <person name="Jin W."/>
            <person name="Jiang J."/>
            <person name="Leong S.A."/>
            <person name="Iwama H."/>
            <person name="Gojobori T."/>
            <person name="Itoh T."/>
            <person name="Niimura Y."/>
            <person name="Fujii Y."/>
            <person name="Habara T."/>
            <person name="Sakai H."/>
            <person name="Sato Y."/>
            <person name="Wilson G."/>
            <person name="Kumar K."/>
            <person name="McCouch S."/>
            <person name="Juretic N."/>
            <person name="Hoen D."/>
            <person name="Wright S."/>
            <person name="Bruskiewich R."/>
            <person name="Bureau T."/>
            <person name="Miyao A."/>
            <person name="Hirochika H."/>
            <person name="Nishikawa T."/>
            <person name="Kadowaki K."/>
            <person name="Sugiura M."/>
            <person name="Burr B."/>
            <person name="Sasaki T."/>
        </authorList>
    </citation>
    <scope>NUCLEOTIDE SEQUENCE [LARGE SCALE GENOMIC DNA]</scope>
    <source>
        <strain evidence="4">cv. Nipponbare</strain>
    </source>
</reference>
<dbReference type="EMBL" id="AP005464">
    <property type="protein sequence ID" value="BAD03609.1"/>
    <property type="molecule type" value="Genomic_DNA"/>
</dbReference>
<dbReference type="AlphaFoldDB" id="Q7EYJ8"/>
<reference evidence="3" key="2">
    <citation type="submission" date="2002-08" db="EMBL/GenBank/DDBJ databases">
        <title>Oryza sativa nipponbare(GA3) genomic DNA, chromosome 8, BAC clone:OJ1014_E02.</title>
        <authorList>
            <person name="Sasaki T."/>
            <person name="Matsumoto T."/>
            <person name="Katayose Y."/>
        </authorList>
    </citation>
    <scope>NUCLEOTIDE SEQUENCE</scope>
</reference>
<evidence type="ECO:0000313" key="2">
    <source>
        <dbReference type="EMBL" id="BAD03609.1"/>
    </source>
</evidence>
<evidence type="ECO:0000313" key="3">
    <source>
        <dbReference type="EMBL" id="BAD03824.1"/>
    </source>
</evidence>
<feature type="region of interest" description="Disordered" evidence="1">
    <location>
        <begin position="1"/>
        <end position="40"/>
    </location>
</feature>
<accession>Q7EYJ8</accession>
<feature type="compositionally biased region" description="Low complexity" evidence="1">
    <location>
        <begin position="22"/>
        <end position="33"/>
    </location>
</feature>
<evidence type="ECO:0000256" key="1">
    <source>
        <dbReference type="SAM" id="MobiDB-lite"/>
    </source>
</evidence>
<proteinExistence type="predicted"/>
<feature type="compositionally biased region" description="Gly residues" evidence="1">
    <location>
        <begin position="9"/>
        <end position="21"/>
    </location>
</feature>
<organism evidence="2 4">
    <name type="scientific">Oryza sativa subsp. japonica</name>
    <name type="common">Rice</name>
    <dbReference type="NCBI Taxonomy" id="39947"/>
    <lineage>
        <taxon>Eukaryota</taxon>
        <taxon>Viridiplantae</taxon>
        <taxon>Streptophyta</taxon>
        <taxon>Embryophyta</taxon>
        <taxon>Tracheophyta</taxon>
        <taxon>Spermatophyta</taxon>
        <taxon>Magnoliopsida</taxon>
        <taxon>Liliopsida</taxon>
        <taxon>Poales</taxon>
        <taxon>Poaceae</taxon>
        <taxon>BOP clade</taxon>
        <taxon>Oryzoideae</taxon>
        <taxon>Oryzeae</taxon>
        <taxon>Oryzinae</taxon>
        <taxon>Oryza</taxon>
        <taxon>Oryza sativa</taxon>
    </lineage>
</organism>
<name>Q7EYJ8_ORYSJ</name>
<protein>
    <submittedName>
        <fullName evidence="2">Uncharacterized protein</fullName>
    </submittedName>
</protein>
<feature type="compositionally biased region" description="Basic residues" evidence="1">
    <location>
        <begin position="96"/>
        <end position="105"/>
    </location>
</feature>
<gene>
    <name evidence="2" type="primary">B1027A11.102</name>
    <name evidence="3" type="ORF">OJ1014_E02.29</name>
</gene>
<dbReference type="EMBL" id="AP005628">
    <property type="protein sequence ID" value="BAD03824.1"/>
    <property type="molecule type" value="Genomic_DNA"/>
</dbReference>
<evidence type="ECO:0000313" key="4">
    <source>
        <dbReference type="Proteomes" id="UP000000763"/>
    </source>
</evidence>
<reference evidence="2" key="1">
    <citation type="submission" date="2002-06" db="EMBL/GenBank/DDBJ databases">
        <title>Oryza sativa nipponbare(GA3) genomic DNA, chromosome 8, BAC clone:B1027A11.</title>
        <authorList>
            <person name="Sasaki T."/>
            <person name="Matsumoto T."/>
            <person name="Katayose Y."/>
        </authorList>
    </citation>
    <scope>NUCLEOTIDE SEQUENCE</scope>
</reference>
<sequence length="105" mass="10254">MRAADPVVGAGGGDSVSGGQIGREAGSGASPSRGAGGGAAHLECATNHRWPVVLASLAPRDLAPAVLHLAPPFLFAPSSPPPTATAGGDDNARGNGGRRRPHGSF</sequence>
<dbReference type="Proteomes" id="UP000000763">
    <property type="component" value="Chromosome 8"/>
</dbReference>
<reference evidence="4" key="4">
    <citation type="journal article" date="2008" name="Nucleic Acids Res.">
        <title>The rice annotation project database (RAP-DB): 2008 update.</title>
        <authorList>
            <consortium name="The rice annotation project (RAP)"/>
        </authorList>
    </citation>
    <scope>GENOME REANNOTATION</scope>
    <source>
        <strain evidence="4">cv. Nipponbare</strain>
    </source>
</reference>